<accession>A0A1M7LLH3</accession>
<dbReference type="NCBIfam" id="TIGR00283">
    <property type="entry name" value="arch_pth2"/>
    <property type="match status" value="1"/>
</dbReference>
<dbReference type="GO" id="GO:0004045">
    <property type="term" value="F:peptidyl-tRNA hydrolase activity"/>
    <property type="evidence" value="ECO:0007669"/>
    <property type="project" value="UniProtKB-EC"/>
</dbReference>
<evidence type="ECO:0000256" key="4">
    <source>
        <dbReference type="ARBA" id="ARBA00048707"/>
    </source>
</evidence>
<keyword evidence="6" id="KW-1185">Reference proteome</keyword>
<evidence type="ECO:0000313" key="6">
    <source>
        <dbReference type="Proteomes" id="UP000184420"/>
    </source>
</evidence>
<dbReference type="AlphaFoldDB" id="A0A1M7LLH3"/>
<evidence type="ECO:0000313" key="5">
    <source>
        <dbReference type="EMBL" id="SHM79035.1"/>
    </source>
</evidence>
<reference evidence="5 6" key="1">
    <citation type="submission" date="2016-11" db="EMBL/GenBank/DDBJ databases">
        <authorList>
            <person name="Jaros S."/>
            <person name="Januszkiewicz K."/>
            <person name="Wedrychowicz H."/>
        </authorList>
    </citation>
    <scope>NUCLEOTIDE SEQUENCE [LARGE SCALE GENOMIC DNA]</scope>
    <source>
        <strain evidence="5 6">DSM 27406</strain>
    </source>
</reference>
<dbReference type="GO" id="GO:0005829">
    <property type="term" value="C:cytosol"/>
    <property type="evidence" value="ECO:0007669"/>
    <property type="project" value="TreeGrafter"/>
</dbReference>
<dbReference type="SUPFAM" id="SSF102462">
    <property type="entry name" value="Peptidyl-tRNA hydrolase II"/>
    <property type="match status" value="1"/>
</dbReference>
<evidence type="ECO:0000256" key="3">
    <source>
        <dbReference type="ARBA" id="ARBA00038050"/>
    </source>
</evidence>
<dbReference type="EMBL" id="FRBL01000011">
    <property type="protein sequence ID" value="SHM79035.1"/>
    <property type="molecule type" value="Genomic_DNA"/>
</dbReference>
<protein>
    <recommendedName>
        <fullName evidence="1">peptidyl-tRNA hydrolase</fullName>
        <ecNumber evidence="1">3.1.1.29</ecNumber>
    </recommendedName>
</protein>
<sequence>MSSRNIKQVIVMRKDLNMRKGKMIAQGSHASMAFLTRQATIEGNILQTHLRNPEEVQEWISLGFTKICLSVDSEEELVRIYEQAVADGLIASLITDSGYTEFGGVPTKTCCAIGPNRNEDIDRITKDLKLL</sequence>
<dbReference type="Pfam" id="PF01981">
    <property type="entry name" value="PTH2"/>
    <property type="match status" value="1"/>
</dbReference>
<dbReference type="EC" id="3.1.1.29" evidence="1"/>
<evidence type="ECO:0000256" key="2">
    <source>
        <dbReference type="ARBA" id="ARBA00022801"/>
    </source>
</evidence>
<dbReference type="PANTHER" id="PTHR12649:SF11">
    <property type="entry name" value="PEPTIDYL-TRNA HYDROLASE 2, MITOCHONDRIAL"/>
    <property type="match status" value="1"/>
</dbReference>
<dbReference type="Gene3D" id="3.40.1490.10">
    <property type="entry name" value="Bit1"/>
    <property type="match status" value="1"/>
</dbReference>
<comment type="similarity">
    <text evidence="3">Belongs to the PTH2 family.</text>
</comment>
<name>A0A1M7LLH3_9BACT</name>
<evidence type="ECO:0000256" key="1">
    <source>
        <dbReference type="ARBA" id="ARBA00013260"/>
    </source>
</evidence>
<proteinExistence type="inferred from homology"/>
<dbReference type="PANTHER" id="PTHR12649">
    <property type="entry name" value="PEPTIDYL-TRNA HYDROLASE 2"/>
    <property type="match status" value="1"/>
</dbReference>
<dbReference type="STRING" id="1419482.SAMN05444266_11133"/>
<gene>
    <name evidence="5" type="ORF">SAMN05444266_11133</name>
</gene>
<dbReference type="Proteomes" id="UP000184420">
    <property type="component" value="Unassembled WGS sequence"/>
</dbReference>
<dbReference type="InterPro" id="IPR023476">
    <property type="entry name" value="Pep_tRNA_hydro_II_dom_sf"/>
</dbReference>
<dbReference type="InterPro" id="IPR002833">
    <property type="entry name" value="PTH2"/>
</dbReference>
<dbReference type="RefSeq" id="WP_073086587.1">
    <property type="nucleotide sequence ID" value="NZ_FRBL01000011.1"/>
</dbReference>
<organism evidence="5 6">
    <name type="scientific">Chitinophaga jiangningensis</name>
    <dbReference type="NCBI Taxonomy" id="1419482"/>
    <lineage>
        <taxon>Bacteria</taxon>
        <taxon>Pseudomonadati</taxon>
        <taxon>Bacteroidota</taxon>
        <taxon>Chitinophagia</taxon>
        <taxon>Chitinophagales</taxon>
        <taxon>Chitinophagaceae</taxon>
        <taxon>Chitinophaga</taxon>
    </lineage>
</organism>
<keyword evidence="2 5" id="KW-0378">Hydrolase</keyword>
<comment type="catalytic activity">
    <reaction evidence="4">
        <text>an N-acyl-L-alpha-aminoacyl-tRNA + H2O = an N-acyl-L-amino acid + a tRNA + H(+)</text>
        <dbReference type="Rhea" id="RHEA:54448"/>
        <dbReference type="Rhea" id="RHEA-COMP:10123"/>
        <dbReference type="Rhea" id="RHEA-COMP:13883"/>
        <dbReference type="ChEBI" id="CHEBI:15377"/>
        <dbReference type="ChEBI" id="CHEBI:15378"/>
        <dbReference type="ChEBI" id="CHEBI:59874"/>
        <dbReference type="ChEBI" id="CHEBI:78442"/>
        <dbReference type="ChEBI" id="CHEBI:138191"/>
        <dbReference type="EC" id="3.1.1.29"/>
    </reaction>
</comment>